<gene>
    <name evidence="2" type="primary">washc5</name>
    <name evidence="2" type="ORF">EVAR_75212_1</name>
</gene>
<dbReference type="OrthoDB" id="565118at2759"/>
<dbReference type="Proteomes" id="UP000299102">
    <property type="component" value="Unassembled WGS sequence"/>
</dbReference>
<dbReference type="GO" id="GO:0005768">
    <property type="term" value="C:endosome"/>
    <property type="evidence" value="ECO:0007669"/>
    <property type="project" value="TreeGrafter"/>
</dbReference>
<dbReference type="PANTHER" id="PTHR15691">
    <property type="entry name" value="WASH COMPLEX SUBUNIT 5"/>
    <property type="match status" value="1"/>
</dbReference>
<dbReference type="GO" id="GO:0030041">
    <property type="term" value="P:actin filament polymerization"/>
    <property type="evidence" value="ECO:0007669"/>
    <property type="project" value="TreeGrafter"/>
</dbReference>
<sequence length="739" mass="85682">MPLSQDPRFQILNDELIEKVRRKNVEEENEHNVEVAANMEPSADEVFASLETSLEEMEHWPEGDHMEYFKNREIVQKYHDVVLDFSYFKISDSHEKKISINLVVYQVVEKLRILRTKLDQEVLRKIHDRTISVRAIKAAMGFFNNTIHQILKQERLYPYHYRLVQTLLSWDYTGSILPGLPVRERLLVAFYRYSTSQSQSNVDDVCKLLRDTGYNQIFGKRPADYPVEYFGRIQINYDFIEKIIAKLRSEDIYNQLVVYSIPEHRSAALATQGSMFTAELEHKVREVLNRLLDTRTDTWIKSKNQALEATNSLSELFSSSKPITKIPENEQLKLWFDNISKQISSISDHVTAKSMKKIRQLIQALDEVEEFHGIKNVSTVLQLLSECKDALKNSLRIASLKEEFLVTLETVADVSYAWCTIDSYTKYMQDSIKENPAVTSRLKALFLKLASAMEIPLLRINQAQSEDLVSVSQYYSNELIKYIQKVLQVIPEMVFNIVEKIIELQTWTIKEIPTKLEKEKLRDYAQLNHRLEVAKLTHSASTFTTGILDMKSTLVGVIRVDPAELLEEGLLKELSTHMNKKFENLLEPQTKKGQANTNTLLPRLQKLAESMAGYKRFVQLLVRVSQKRLVQEKELQYLVLRVVLWAVLLDKCYRLLMQGDLISKKVGENIDGYPLLIGLYTLLCQSQQNNIEDFLDCLCTYVRAWMLSGMNTPYPKDANGTLLLRHRYRFVRLSQGSIP</sequence>
<organism evidence="2 3">
    <name type="scientific">Eumeta variegata</name>
    <name type="common">Bagworm moth</name>
    <name type="synonym">Eumeta japonica</name>
    <dbReference type="NCBI Taxonomy" id="151549"/>
    <lineage>
        <taxon>Eukaryota</taxon>
        <taxon>Metazoa</taxon>
        <taxon>Ecdysozoa</taxon>
        <taxon>Arthropoda</taxon>
        <taxon>Hexapoda</taxon>
        <taxon>Insecta</taxon>
        <taxon>Pterygota</taxon>
        <taxon>Neoptera</taxon>
        <taxon>Endopterygota</taxon>
        <taxon>Lepidoptera</taxon>
        <taxon>Glossata</taxon>
        <taxon>Ditrysia</taxon>
        <taxon>Tineoidea</taxon>
        <taxon>Psychidae</taxon>
        <taxon>Oiketicinae</taxon>
        <taxon>Eumeta</taxon>
    </lineage>
</organism>
<keyword evidence="3" id="KW-1185">Reference proteome</keyword>
<evidence type="ECO:0000313" key="2">
    <source>
        <dbReference type="EMBL" id="GBP35011.1"/>
    </source>
</evidence>
<evidence type="ECO:0000256" key="1">
    <source>
        <dbReference type="ARBA" id="ARBA00006224"/>
    </source>
</evidence>
<name>A0A4C1V813_EUMVA</name>
<proteinExistence type="inferred from homology"/>
<protein>
    <submittedName>
        <fullName evidence="2">WASH complex subunit 5</fullName>
    </submittedName>
</protein>
<dbReference type="EMBL" id="BGZK01000298">
    <property type="protein sequence ID" value="GBP35011.1"/>
    <property type="molecule type" value="Genomic_DNA"/>
</dbReference>
<dbReference type="GO" id="GO:0071203">
    <property type="term" value="C:WASH complex"/>
    <property type="evidence" value="ECO:0007669"/>
    <property type="project" value="InterPro"/>
</dbReference>
<dbReference type="Pfam" id="PF10266">
    <property type="entry name" value="Strumpellin"/>
    <property type="match status" value="1"/>
</dbReference>
<dbReference type="GO" id="GO:0051125">
    <property type="term" value="P:regulation of actin nucleation"/>
    <property type="evidence" value="ECO:0007669"/>
    <property type="project" value="TreeGrafter"/>
</dbReference>
<comment type="caution">
    <text evidence="2">The sequence shown here is derived from an EMBL/GenBank/DDBJ whole genome shotgun (WGS) entry which is preliminary data.</text>
</comment>
<comment type="similarity">
    <text evidence="1">Belongs to the strumpellin family.</text>
</comment>
<dbReference type="InterPro" id="IPR019393">
    <property type="entry name" value="WASH_strumpellin"/>
</dbReference>
<reference evidence="2 3" key="1">
    <citation type="journal article" date="2019" name="Commun. Biol.">
        <title>The bagworm genome reveals a unique fibroin gene that provides high tensile strength.</title>
        <authorList>
            <person name="Kono N."/>
            <person name="Nakamura H."/>
            <person name="Ohtoshi R."/>
            <person name="Tomita M."/>
            <person name="Numata K."/>
            <person name="Arakawa K."/>
        </authorList>
    </citation>
    <scope>NUCLEOTIDE SEQUENCE [LARGE SCALE GENOMIC DNA]</scope>
</reference>
<dbReference type="AlphaFoldDB" id="A0A4C1V813"/>
<dbReference type="GO" id="GO:0007032">
    <property type="term" value="P:endosome organization"/>
    <property type="evidence" value="ECO:0007669"/>
    <property type="project" value="TreeGrafter"/>
</dbReference>
<dbReference type="PANTHER" id="PTHR15691:SF6">
    <property type="entry name" value="WASH COMPLEX SUBUNIT 5"/>
    <property type="match status" value="1"/>
</dbReference>
<evidence type="ECO:0000313" key="3">
    <source>
        <dbReference type="Proteomes" id="UP000299102"/>
    </source>
</evidence>
<dbReference type="GO" id="GO:0140285">
    <property type="term" value="P:endosome fission"/>
    <property type="evidence" value="ECO:0007669"/>
    <property type="project" value="TreeGrafter"/>
</dbReference>
<dbReference type="STRING" id="151549.A0A4C1V813"/>
<accession>A0A4C1V813</accession>